<name>A0A165K7F6_EXIGL</name>
<dbReference type="Proteomes" id="UP000077266">
    <property type="component" value="Unassembled WGS sequence"/>
</dbReference>
<sequence length="204" mass="22207">MFTKTFFALSAIAIAISYAVPTPSEGNVVPGSYKYDPSTPTALDPSTEELEWLKSVNWDGTILPIESVGTVYLDEPGAPLANTTGAKVVKRAETKGIFICIDFNWGGQCGYAQQPINECVSLGSPWWHQISSWGPDGDQKCYGYGGGLCKWWSPDGCDADSCWRYGGNPSIGPVRAPGISNSGQWRDGNFNWNDQVGSWICYNE</sequence>
<protein>
    <submittedName>
        <fullName evidence="2">Uncharacterized protein</fullName>
    </submittedName>
</protein>
<evidence type="ECO:0000313" key="2">
    <source>
        <dbReference type="EMBL" id="KZV95914.1"/>
    </source>
</evidence>
<evidence type="ECO:0000313" key="3">
    <source>
        <dbReference type="Proteomes" id="UP000077266"/>
    </source>
</evidence>
<organism evidence="2 3">
    <name type="scientific">Exidia glandulosa HHB12029</name>
    <dbReference type="NCBI Taxonomy" id="1314781"/>
    <lineage>
        <taxon>Eukaryota</taxon>
        <taxon>Fungi</taxon>
        <taxon>Dikarya</taxon>
        <taxon>Basidiomycota</taxon>
        <taxon>Agaricomycotina</taxon>
        <taxon>Agaricomycetes</taxon>
        <taxon>Auriculariales</taxon>
        <taxon>Exidiaceae</taxon>
        <taxon>Exidia</taxon>
    </lineage>
</organism>
<dbReference type="InParanoid" id="A0A165K7F6"/>
<feature type="signal peptide" evidence="1">
    <location>
        <begin position="1"/>
        <end position="19"/>
    </location>
</feature>
<dbReference type="AlphaFoldDB" id="A0A165K7F6"/>
<proteinExistence type="predicted"/>
<gene>
    <name evidence="2" type="ORF">EXIGLDRAFT_747960</name>
</gene>
<reference evidence="2 3" key="1">
    <citation type="journal article" date="2016" name="Mol. Biol. Evol.">
        <title>Comparative Genomics of Early-Diverging Mushroom-Forming Fungi Provides Insights into the Origins of Lignocellulose Decay Capabilities.</title>
        <authorList>
            <person name="Nagy L.G."/>
            <person name="Riley R."/>
            <person name="Tritt A."/>
            <person name="Adam C."/>
            <person name="Daum C."/>
            <person name="Floudas D."/>
            <person name="Sun H."/>
            <person name="Yadav J.S."/>
            <person name="Pangilinan J."/>
            <person name="Larsson K.H."/>
            <person name="Matsuura K."/>
            <person name="Barry K."/>
            <person name="Labutti K."/>
            <person name="Kuo R."/>
            <person name="Ohm R.A."/>
            <person name="Bhattacharya S.S."/>
            <person name="Shirouzu T."/>
            <person name="Yoshinaga Y."/>
            <person name="Martin F.M."/>
            <person name="Grigoriev I.V."/>
            <person name="Hibbett D.S."/>
        </authorList>
    </citation>
    <scope>NUCLEOTIDE SEQUENCE [LARGE SCALE GENOMIC DNA]</scope>
    <source>
        <strain evidence="2 3">HHB12029</strain>
    </source>
</reference>
<dbReference type="EMBL" id="KV425950">
    <property type="protein sequence ID" value="KZV95914.1"/>
    <property type="molecule type" value="Genomic_DNA"/>
</dbReference>
<dbReference type="STRING" id="1314781.A0A165K7F6"/>
<feature type="chain" id="PRO_5007860600" evidence="1">
    <location>
        <begin position="20"/>
        <end position="204"/>
    </location>
</feature>
<accession>A0A165K7F6</accession>
<keyword evidence="1" id="KW-0732">Signal</keyword>
<dbReference type="OrthoDB" id="5401396at2759"/>
<keyword evidence="3" id="KW-1185">Reference proteome</keyword>
<evidence type="ECO:0000256" key="1">
    <source>
        <dbReference type="SAM" id="SignalP"/>
    </source>
</evidence>